<dbReference type="EC" id="1.1.5.-" evidence="3"/>
<dbReference type="PANTHER" id="PTHR19328">
    <property type="entry name" value="HEDGEHOG-INTERACTING PROTEIN"/>
    <property type="match status" value="1"/>
</dbReference>
<name>A0A0M7B8N2_9RHOB</name>
<dbReference type="RefSeq" id="WP_055662532.1">
    <property type="nucleotide sequence ID" value="NZ_CYPR01000046.1"/>
</dbReference>
<keyword evidence="3" id="KW-0560">Oxidoreductase</keyword>
<keyword evidence="4" id="KW-1185">Reference proteome</keyword>
<keyword evidence="1" id="KW-0732">Signal</keyword>
<dbReference type="SUPFAM" id="SSF50952">
    <property type="entry name" value="Soluble quinoprotein glucose dehydrogenase"/>
    <property type="match status" value="1"/>
</dbReference>
<evidence type="ECO:0000259" key="2">
    <source>
        <dbReference type="Pfam" id="PF07995"/>
    </source>
</evidence>
<dbReference type="InterPro" id="IPR011042">
    <property type="entry name" value="6-blade_b-propeller_TolB-like"/>
</dbReference>
<sequence length="402" mass="43364">MIRYALLASATMLAAPSFAQTHEWGERNTSYPPAFPEQFRAELVDSGVTLTTETLADGLVHPWGIATLPDDRGWLVTERAGLLRHLASDGTLSDPITGLPEILSVGQGGLLDVALGPDFAEDRKIFITYAKPVEDGSATAAASMTLADDLASVDQVNEIFVQSPPSENPMHFGSRIVFLGDGTVAITTGEHFSDEERPFAQDLGKTYGKVIRVNLDGTVPEDNPFVGTEGAAEEIWTLGHRNIQGAALDEDGTLWTIEHGPQGGDELNRPEPGLNYGWPAISYGKRYDFRDVDPGGPVGIDAAQQEGMEQPVYFWDPVIAPGGMDFHSGETFADWNGDILASSLVPGGVVRLSLSDEGLVTEEERLLSDIGRVRDVEVQPDGSFLILTDYEDGRVIRVTPEG</sequence>
<feature type="signal peptide" evidence="1">
    <location>
        <begin position="1"/>
        <end position="19"/>
    </location>
</feature>
<dbReference type="Proteomes" id="UP000049455">
    <property type="component" value="Unassembled WGS sequence"/>
</dbReference>
<feature type="chain" id="PRO_5005810162" evidence="1">
    <location>
        <begin position="20"/>
        <end position="402"/>
    </location>
</feature>
<reference evidence="3 4" key="1">
    <citation type="submission" date="2015-09" db="EMBL/GenBank/DDBJ databases">
        <authorList>
            <person name="Jackson K.R."/>
            <person name="Lunt B.L."/>
            <person name="Fisher J.N.B."/>
            <person name="Gardner A.V."/>
            <person name="Bailey M.E."/>
            <person name="Deus L.M."/>
            <person name="Earl A.S."/>
            <person name="Gibby P.D."/>
            <person name="Hartmann K.A."/>
            <person name="Liu J.E."/>
            <person name="Manci A.M."/>
            <person name="Nielsen D.A."/>
            <person name="Solomon M.B."/>
            <person name="Breakwell D.P."/>
            <person name="Burnett S.H."/>
            <person name="Grose J.H."/>
        </authorList>
    </citation>
    <scope>NUCLEOTIDE SEQUENCE [LARGE SCALE GENOMIC DNA]</scope>
    <source>
        <strain evidence="3 4">CECT 7799</strain>
    </source>
</reference>
<accession>A0A0M7B8N2</accession>
<evidence type="ECO:0000313" key="3">
    <source>
        <dbReference type="EMBL" id="CUH30414.1"/>
    </source>
</evidence>
<proteinExistence type="predicted"/>
<feature type="domain" description="Glucose/Sorbosone dehydrogenase" evidence="2">
    <location>
        <begin position="60"/>
        <end position="397"/>
    </location>
</feature>
<organism evidence="3 4">
    <name type="scientific">Jannaschia seosinensis</name>
    <dbReference type="NCBI Taxonomy" id="313367"/>
    <lineage>
        <taxon>Bacteria</taxon>
        <taxon>Pseudomonadati</taxon>
        <taxon>Pseudomonadota</taxon>
        <taxon>Alphaproteobacteria</taxon>
        <taxon>Rhodobacterales</taxon>
        <taxon>Roseobacteraceae</taxon>
        <taxon>Jannaschia</taxon>
    </lineage>
</organism>
<dbReference type="InterPro" id="IPR011041">
    <property type="entry name" value="Quinoprot_gluc/sorb_DH_b-prop"/>
</dbReference>
<protein>
    <submittedName>
        <fullName evidence="3">Soluble aldose sugar dehydrogenase YliI</fullName>
        <ecNumber evidence="3">1.1.5.-</ecNumber>
    </submittedName>
</protein>
<dbReference type="STRING" id="313367.JSE7799_00879"/>
<dbReference type="InterPro" id="IPR012938">
    <property type="entry name" value="Glc/Sorbosone_DH"/>
</dbReference>
<dbReference type="EMBL" id="CYPR01000046">
    <property type="protein sequence ID" value="CUH30414.1"/>
    <property type="molecule type" value="Genomic_DNA"/>
</dbReference>
<dbReference type="PANTHER" id="PTHR19328:SF75">
    <property type="entry name" value="ALDOSE SUGAR DEHYDROGENASE YLII"/>
    <property type="match status" value="1"/>
</dbReference>
<gene>
    <name evidence="3" type="primary">yliI_1</name>
    <name evidence="3" type="ORF">JSE7799_00879</name>
</gene>
<dbReference type="AlphaFoldDB" id="A0A0M7B8N2"/>
<dbReference type="GO" id="GO:0016491">
    <property type="term" value="F:oxidoreductase activity"/>
    <property type="evidence" value="ECO:0007669"/>
    <property type="project" value="UniProtKB-KW"/>
</dbReference>
<dbReference type="OrthoDB" id="9770043at2"/>
<dbReference type="Pfam" id="PF07995">
    <property type="entry name" value="GSDH"/>
    <property type="match status" value="1"/>
</dbReference>
<dbReference type="Gene3D" id="2.120.10.30">
    <property type="entry name" value="TolB, C-terminal domain"/>
    <property type="match status" value="1"/>
</dbReference>
<evidence type="ECO:0000256" key="1">
    <source>
        <dbReference type="SAM" id="SignalP"/>
    </source>
</evidence>
<evidence type="ECO:0000313" key="4">
    <source>
        <dbReference type="Proteomes" id="UP000049455"/>
    </source>
</evidence>